<feature type="transmembrane region" description="Helical" evidence="1">
    <location>
        <begin position="35"/>
        <end position="56"/>
    </location>
</feature>
<sequence>MPPTSAYQERLSAPPTVWLACAVVLLGILPVTVAVMPLAAAGAVTVVVLVLAALALRRWEPEVVVAGGELRAGRARIPLALIGPAEPLDAARAALLRGPGIEPRAFHLLRPWTTTAVLVPVLDPEDPTPYWYVSTRRPERLAEVLDGVRAAHEG</sequence>
<organism evidence="2 3">
    <name type="scientific">Motilibacter rhizosphaerae</name>
    <dbReference type="NCBI Taxonomy" id="598652"/>
    <lineage>
        <taxon>Bacteria</taxon>
        <taxon>Bacillati</taxon>
        <taxon>Actinomycetota</taxon>
        <taxon>Actinomycetes</taxon>
        <taxon>Motilibacterales</taxon>
        <taxon>Motilibacteraceae</taxon>
        <taxon>Motilibacter</taxon>
    </lineage>
</organism>
<evidence type="ECO:0000256" key="1">
    <source>
        <dbReference type="SAM" id="Phobius"/>
    </source>
</evidence>
<dbReference type="Proteomes" id="UP000293638">
    <property type="component" value="Unassembled WGS sequence"/>
</dbReference>
<dbReference type="RefSeq" id="WP_165400354.1">
    <property type="nucleotide sequence ID" value="NZ_SGXD01000004.1"/>
</dbReference>
<dbReference type="EMBL" id="SGXD01000004">
    <property type="protein sequence ID" value="RZS82967.1"/>
    <property type="molecule type" value="Genomic_DNA"/>
</dbReference>
<feature type="transmembrane region" description="Helical" evidence="1">
    <location>
        <begin position="12"/>
        <end position="29"/>
    </location>
</feature>
<dbReference type="Pfam" id="PF11292">
    <property type="entry name" value="DUF3093"/>
    <property type="match status" value="1"/>
</dbReference>
<gene>
    <name evidence="2" type="ORF">EV189_3365</name>
</gene>
<comment type="caution">
    <text evidence="2">The sequence shown here is derived from an EMBL/GenBank/DDBJ whole genome shotgun (WGS) entry which is preliminary data.</text>
</comment>
<proteinExistence type="predicted"/>
<keyword evidence="3" id="KW-1185">Reference proteome</keyword>
<reference evidence="2 3" key="1">
    <citation type="submission" date="2019-02" db="EMBL/GenBank/DDBJ databases">
        <title>Genomic Encyclopedia of Type Strains, Phase IV (KMG-IV): sequencing the most valuable type-strain genomes for metagenomic binning, comparative biology and taxonomic classification.</title>
        <authorList>
            <person name="Goeker M."/>
        </authorList>
    </citation>
    <scope>NUCLEOTIDE SEQUENCE [LARGE SCALE GENOMIC DNA]</scope>
    <source>
        <strain evidence="2 3">DSM 45622</strain>
    </source>
</reference>
<keyword evidence="1" id="KW-0472">Membrane</keyword>
<evidence type="ECO:0000313" key="3">
    <source>
        <dbReference type="Proteomes" id="UP000293638"/>
    </source>
</evidence>
<evidence type="ECO:0000313" key="2">
    <source>
        <dbReference type="EMBL" id="RZS82967.1"/>
    </source>
</evidence>
<keyword evidence="1" id="KW-1133">Transmembrane helix</keyword>
<accession>A0A4Q7NG98</accession>
<name>A0A4Q7NG98_9ACTN</name>
<protein>
    <submittedName>
        <fullName evidence="2">DUF3093 family protein</fullName>
    </submittedName>
</protein>
<keyword evidence="1" id="KW-0812">Transmembrane</keyword>
<dbReference type="AlphaFoldDB" id="A0A4Q7NG98"/>
<dbReference type="InterPro" id="IPR021443">
    <property type="entry name" value="DUF3093"/>
</dbReference>